<accession>A0A6B1F845</accession>
<gene>
    <name evidence="1" type="ORF">F4162_06065</name>
</gene>
<comment type="caution">
    <text evidence="1">The sequence shown here is derived from an EMBL/GenBank/DDBJ whole genome shotgun (WGS) entry which is preliminary data.</text>
</comment>
<reference evidence="1" key="1">
    <citation type="submission" date="2019-09" db="EMBL/GenBank/DDBJ databases">
        <title>Characterisation of the sponge microbiome using genome-centric metagenomics.</title>
        <authorList>
            <person name="Engelberts J.P."/>
            <person name="Robbins S.J."/>
            <person name="De Goeij J.M."/>
            <person name="Aranda M."/>
            <person name="Bell S.C."/>
            <person name="Webster N.S."/>
        </authorList>
    </citation>
    <scope>NUCLEOTIDE SEQUENCE</scope>
    <source>
        <strain evidence="1">SB0676_bin_10</strain>
    </source>
</reference>
<sequence length="66" mass="7253">MQGITAFQGALAGAVLLVVFQDWLLQPFRNHDRSGAPARLLAAAWVMTAPCPIGWRQTTIYPKRSS</sequence>
<proteinExistence type="predicted"/>
<name>A0A6B1F845_9SYNE</name>
<dbReference type="AlphaFoldDB" id="A0A6B1F845"/>
<organism evidence="1">
    <name type="scientific">Synechococcus sp. SB0676_bin_10</name>
    <dbReference type="NCBI Taxonomy" id="2604869"/>
    <lineage>
        <taxon>Bacteria</taxon>
        <taxon>Bacillati</taxon>
        <taxon>Cyanobacteriota</taxon>
        <taxon>Cyanophyceae</taxon>
        <taxon>Synechococcales</taxon>
        <taxon>Synechococcaceae</taxon>
        <taxon>Synechococcus</taxon>
    </lineage>
</organism>
<evidence type="ECO:0000313" key="1">
    <source>
        <dbReference type="EMBL" id="MYG38538.1"/>
    </source>
</evidence>
<dbReference type="EMBL" id="VYDO01000196">
    <property type="protein sequence ID" value="MYG38538.1"/>
    <property type="molecule type" value="Genomic_DNA"/>
</dbReference>
<protein>
    <submittedName>
        <fullName evidence="1">Uncharacterized protein</fullName>
    </submittedName>
</protein>